<feature type="domain" description="Inositol polyphosphate-related phosphatase" evidence="2">
    <location>
        <begin position="72"/>
        <end position="451"/>
    </location>
</feature>
<dbReference type="SMART" id="SM00128">
    <property type="entry name" value="IPPc"/>
    <property type="match status" value="1"/>
</dbReference>
<feature type="compositionally biased region" description="Basic and acidic residues" evidence="1">
    <location>
        <begin position="150"/>
        <end position="186"/>
    </location>
</feature>
<feature type="compositionally biased region" description="Acidic residues" evidence="1">
    <location>
        <begin position="452"/>
        <end position="464"/>
    </location>
</feature>
<feature type="compositionally biased region" description="Polar residues" evidence="1">
    <location>
        <begin position="469"/>
        <end position="483"/>
    </location>
</feature>
<protein>
    <recommendedName>
        <fullName evidence="2">Inositol polyphosphate-related phosphatase domain-containing protein</fullName>
    </recommendedName>
</protein>
<keyword evidence="4" id="KW-1185">Reference proteome</keyword>
<feature type="region of interest" description="Disordered" evidence="1">
    <location>
        <begin position="839"/>
        <end position="863"/>
    </location>
</feature>
<evidence type="ECO:0000313" key="3">
    <source>
        <dbReference type="EMBL" id="KAL0954741.1"/>
    </source>
</evidence>
<feature type="region of interest" description="Disordered" evidence="1">
    <location>
        <begin position="692"/>
        <end position="755"/>
    </location>
</feature>
<organism evidence="3 4">
    <name type="scientific">Hohenbuehelia grisea</name>
    <dbReference type="NCBI Taxonomy" id="104357"/>
    <lineage>
        <taxon>Eukaryota</taxon>
        <taxon>Fungi</taxon>
        <taxon>Dikarya</taxon>
        <taxon>Basidiomycota</taxon>
        <taxon>Agaricomycotina</taxon>
        <taxon>Agaricomycetes</taxon>
        <taxon>Agaricomycetidae</taxon>
        <taxon>Agaricales</taxon>
        <taxon>Pleurotineae</taxon>
        <taxon>Pleurotaceae</taxon>
        <taxon>Hohenbuehelia</taxon>
    </lineage>
</organism>
<name>A0ABR3JGP8_9AGAR</name>
<feature type="compositionally biased region" description="Low complexity" evidence="1">
    <location>
        <begin position="692"/>
        <end position="706"/>
    </location>
</feature>
<dbReference type="PANTHER" id="PTHR11200:SF275">
    <property type="entry name" value="LD06095P"/>
    <property type="match status" value="1"/>
</dbReference>
<feature type="region of interest" description="Disordered" evidence="1">
    <location>
        <begin position="444"/>
        <end position="502"/>
    </location>
</feature>
<dbReference type="PANTHER" id="PTHR11200">
    <property type="entry name" value="INOSITOL 5-PHOSPHATASE"/>
    <property type="match status" value="1"/>
</dbReference>
<reference evidence="4" key="1">
    <citation type="submission" date="2024-06" db="EMBL/GenBank/DDBJ databases">
        <title>Multi-omics analyses provide insights into the biosynthesis of the anticancer antibiotic pleurotin in Hohenbuehelia grisea.</title>
        <authorList>
            <person name="Weaver J.A."/>
            <person name="Alberti F."/>
        </authorList>
    </citation>
    <scope>NUCLEOTIDE SEQUENCE [LARGE SCALE GENOMIC DNA]</scope>
    <source>
        <strain evidence="4">T-177</strain>
    </source>
</reference>
<feature type="compositionally biased region" description="Low complexity" evidence="1">
    <location>
        <begin position="802"/>
        <end position="820"/>
    </location>
</feature>
<evidence type="ECO:0000256" key="1">
    <source>
        <dbReference type="SAM" id="MobiDB-lite"/>
    </source>
</evidence>
<dbReference type="InterPro" id="IPR046985">
    <property type="entry name" value="IP5"/>
</dbReference>
<evidence type="ECO:0000313" key="4">
    <source>
        <dbReference type="Proteomes" id="UP001556367"/>
    </source>
</evidence>
<evidence type="ECO:0000259" key="2">
    <source>
        <dbReference type="SMART" id="SM00128"/>
    </source>
</evidence>
<feature type="region of interest" description="Disordered" evidence="1">
    <location>
        <begin position="1"/>
        <end position="49"/>
    </location>
</feature>
<feature type="region of interest" description="Disordered" evidence="1">
    <location>
        <begin position="798"/>
        <end position="823"/>
    </location>
</feature>
<proteinExistence type="predicted"/>
<dbReference type="InterPro" id="IPR036691">
    <property type="entry name" value="Endo/exonu/phosph_ase_sf"/>
</dbReference>
<feature type="compositionally biased region" description="Low complexity" evidence="1">
    <location>
        <begin position="32"/>
        <end position="48"/>
    </location>
</feature>
<gene>
    <name evidence="3" type="ORF">HGRIS_003693</name>
</gene>
<accession>A0ABR3JGP8</accession>
<sequence>MSHTTKPPRLAPSKSPGRGHPKVLNRLQALFPSTRSASAPSSPQSNTPLVESLHIPIAGPAKGSRLGRHRPRCLKVRVLTWNMHDSLPKGNLEELLGKVPPYSEPESTNNAFPVLPDDDVHPYHLVVIAGQECPSLSGIPMGIGAGFKLKENHKNRDKDPEGEKEKKPKHIMKEDNDHTVKPRGSLESDVTTNSPSGWTSIVEDWLCHGGGYAVSEIKSTGDANRIPSPMKASRKGPYTLLVKERLMGIYLAVYIHRDLRGLIRGTSKDAVTAGLIGGRVGNKGGVGITLNIDGTTMLLLNAHLAAHEGKVHHRLSNLAKIKAELEIDAFLGPDDPRVMAEDLTDKFDYTLIFGDLNFRLDISRLHADWLLSRHDYAQALAFDQLANLMSTGVAFVGFHEAPINFPPTFKYDVLRTLKHSKIKPGAPKLGPRSHSTSAVPLLTEVEEKEHDAGDEDVDDGDDDGGDRASISSSAFTSVHSRQNTDVDEDDRSPLSASASTPAMMPVSPLARAFSSPGSRVSLNIHKAKAKWLSLLASPPAPVNWIKHSSRNSVTQDTHATSTSLPTGPIEIAQDDGSILAPKQDVSEHNLLDPNHLRASGIPPMKSTKSIASVISKDEDEEDEEKGVYDSSHKKRVPSWCDRILWKSTVKPEPYTEEEEGELVASRPRTRVGQLFFNAFRPFQCRESISSIASSSSSRQSHTSATTPPVLSHDPGREFSRFATKLPPRQCISEESLPLPASKKKPPALWLPGSSPTNVAFRRSHSLAATPPELPPPLAPRPMRRVSVPAGPYDPVSVGLQMTSDSPDTTKTTTPSSTSSSQPLLPSRWRFLPFLGTRDSAPTLPTVETPSAQSDAVTAVEPPPRRGDVVCMNYKTLDDKGMRKLEGRSDHRPVIGSYRIYI</sequence>
<feature type="region of interest" description="Disordered" evidence="1">
    <location>
        <begin position="150"/>
        <end position="194"/>
    </location>
</feature>
<comment type="caution">
    <text evidence="3">The sequence shown here is derived from an EMBL/GenBank/DDBJ whole genome shotgun (WGS) entry which is preliminary data.</text>
</comment>
<dbReference type="Proteomes" id="UP001556367">
    <property type="component" value="Unassembled WGS sequence"/>
</dbReference>
<feature type="compositionally biased region" description="Low complexity" evidence="1">
    <location>
        <begin position="735"/>
        <end position="751"/>
    </location>
</feature>
<dbReference type="Gene3D" id="3.60.10.10">
    <property type="entry name" value="Endonuclease/exonuclease/phosphatase"/>
    <property type="match status" value="2"/>
</dbReference>
<dbReference type="InterPro" id="IPR000300">
    <property type="entry name" value="IPPc"/>
</dbReference>
<dbReference type="SUPFAM" id="SSF56219">
    <property type="entry name" value="DNase I-like"/>
    <property type="match status" value="1"/>
</dbReference>
<dbReference type="EMBL" id="JASNQZ010000007">
    <property type="protein sequence ID" value="KAL0954741.1"/>
    <property type="molecule type" value="Genomic_DNA"/>
</dbReference>
<dbReference type="Pfam" id="PF22669">
    <property type="entry name" value="Exo_endo_phos2"/>
    <property type="match status" value="2"/>
</dbReference>
<feature type="compositionally biased region" description="Polar residues" evidence="1">
    <location>
        <begin position="845"/>
        <end position="855"/>
    </location>
</feature>